<evidence type="ECO:0000313" key="3">
    <source>
        <dbReference type="EMBL" id="NYT46551.1"/>
    </source>
</evidence>
<evidence type="ECO:0000256" key="1">
    <source>
        <dbReference type="NCBIfam" id="TIGR02097"/>
    </source>
</evidence>
<reference evidence="3 4" key="1">
    <citation type="submission" date="2020-05" db="EMBL/GenBank/DDBJ databases">
        <title>Horizontal transmission and recombination maintain forever young bacterial symbiont genomes.</title>
        <authorList>
            <person name="Russell S.L."/>
            <person name="Pepper-Tunick E."/>
            <person name="Svedberg J."/>
            <person name="Byrne A."/>
            <person name="Ruelas Castillo J."/>
            <person name="Vollmers C."/>
            <person name="Beinart R.A."/>
            <person name="Corbett-Detig R."/>
        </authorList>
    </citation>
    <scope>NUCLEOTIDE SEQUENCE [LARGE SCALE GENOMIC DNA]</scope>
    <source>
        <strain evidence="3">4727-3</strain>
    </source>
</reference>
<name>A0A7Z0SD42_9GAMM</name>
<dbReference type="Gene3D" id="2.30.30.390">
    <property type="entry name" value="Hemimethylated DNA-binding domain"/>
    <property type="match status" value="1"/>
</dbReference>
<evidence type="ECO:0000259" key="2">
    <source>
        <dbReference type="SMART" id="SM00992"/>
    </source>
</evidence>
<dbReference type="Pfam" id="PF08755">
    <property type="entry name" value="YccV-like"/>
    <property type="match status" value="1"/>
</dbReference>
<feature type="domain" description="Hemimethylated DNA-binding" evidence="2">
    <location>
        <begin position="3"/>
        <end position="99"/>
    </location>
</feature>
<dbReference type="SUPFAM" id="SSF141255">
    <property type="entry name" value="YccV-like"/>
    <property type="match status" value="1"/>
</dbReference>
<dbReference type="GO" id="GO:0003677">
    <property type="term" value="F:DNA binding"/>
    <property type="evidence" value="ECO:0007669"/>
    <property type="project" value="UniProtKB-UniRule"/>
</dbReference>
<evidence type="ECO:0000313" key="4">
    <source>
        <dbReference type="Proteomes" id="UP000537890"/>
    </source>
</evidence>
<protein>
    <recommendedName>
        <fullName evidence="1">Heat shock protein HspQ</fullName>
    </recommendedName>
</protein>
<sequence>MSVANFSIGQIVQHRLFNYRGVVIDVDYKFLGTEDWYEQVARSRPPKELPWYHVLVDNSIHQTYVAERNLDISEDINVIHHPMLDHYFTAMVHGHYPLKIRNN</sequence>
<dbReference type="InterPro" id="IPR036623">
    <property type="entry name" value="Hemimethylated_DNA-bd_sf"/>
</dbReference>
<dbReference type="SMART" id="SM00992">
    <property type="entry name" value="YccV-like"/>
    <property type="match status" value="1"/>
</dbReference>
<proteinExistence type="predicted"/>
<keyword evidence="3" id="KW-0346">Stress response</keyword>
<organism evidence="3 4">
    <name type="scientific">Candidatus Methanofishera endochildressiae</name>
    <dbReference type="NCBI Taxonomy" id="2738884"/>
    <lineage>
        <taxon>Bacteria</taxon>
        <taxon>Pseudomonadati</taxon>
        <taxon>Pseudomonadota</taxon>
        <taxon>Gammaproteobacteria</taxon>
        <taxon>Candidatus Methanofishera</taxon>
    </lineage>
</organism>
<gene>
    <name evidence="3" type="primary">hspQ</name>
    <name evidence="3" type="ORF">H0A75_01465</name>
</gene>
<dbReference type="NCBIfam" id="TIGR02097">
    <property type="entry name" value="yccV"/>
    <property type="match status" value="1"/>
</dbReference>
<dbReference type="Proteomes" id="UP000537890">
    <property type="component" value="Unassembled WGS sequence"/>
</dbReference>
<dbReference type="InterPro" id="IPR011722">
    <property type="entry name" value="Hemimethylated_DNA-bd_dom"/>
</dbReference>
<comment type="caution">
    <text evidence="3">The sequence shown here is derived from an EMBL/GenBank/DDBJ whole genome shotgun (WGS) entry which is preliminary data.</text>
</comment>
<dbReference type="EMBL" id="JACCHS010000014">
    <property type="protein sequence ID" value="NYT46551.1"/>
    <property type="molecule type" value="Genomic_DNA"/>
</dbReference>
<dbReference type="AlphaFoldDB" id="A0A7Z0SD42"/>
<accession>A0A7Z0SD42</accession>